<dbReference type="RefSeq" id="WP_393164734.1">
    <property type="nucleotide sequence ID" value="NZ_JBICRM010000006.1"/>
</dbReference>
<sequence length="156" mass="17016">MPELKSVIAGLAISTALTGGVVGLGATTTAAEAASPVYTGKTILNDDGFGDDSFGDDGFGDVVDFGDSGRRNRRDGFGFGGFGGGGFGGHRCHRGGGWGRGNNKDFCVNVTNDNFNDTFDDRRDFRRDDRREHDKFKFKDHERRDDKRVVKPHHDQ</sequence>
<evidence type="ECO:0000256" key="1">
    <source>
        <dbReference type="SAM" id="MobiDB-lite"/>
    </source>
</evidence>
<comment type="caution">
    <text evidence="2">The sequence shown here is derived from an EMBL/GenBank/DDBJ whole genome shotgun (WGS) entry which is preliminary data.</text>
</comment>
<accession>A0ABW7AAD0</accession>
<protein>
    <submittedName>
        <fullName evidence="2">Uncharacterized protein</fullName>
    </submittedName>
</protein>
<gene>
    <name evidence="2" type="ORF">ACFLIM_12745</name>
</gene>
<proteinExistence type="predicted"/>
<organism evidence="2 3">
    <name type="scientific">Nonomuraea marmarensis</name>
    <dbReference type="NCBI Taxonomy" id="3351344"/>
    <lineage>
        <taxon>Bacteria</taxon>
        <taxon>Bacillati</taxon>
        <taxon>Actinomycetota</taxon>
        <taxon>Actinomycetes</taxon>
        <taxon>Streptosporangiales</taxon>
        <taxon>Streptosporangiaceae</taxon>
        <taxon>Nonomuraea</taxon>
    </lineage>
</organism>
<feature type="region of interest" description="Disordered" evidence="1">
    <location>
        <begin position="136"/>
        <end position="156"/>
    </location>
</feature>
<name>A0ABW7AAD0_9ACTN</name>
<reference evidence="2 3" key="1">
    <citation type="submission" date="2024-10" db="EMBL/GenBank/DDBJ databases">
        <authorList>
            <person name="Topkara A.R."/>
            <person name="Saygin H."/>
        </authorList>
    </citation>
    <scope>NUCLEOTIDE SEQUENCE [LARGE SCALE GENOMIC DNA]</scope>
    <source>
        <strain evidence="2 3">M3C6</strain>
    </source>
</reference>
<evidence type="ECO:0000313" key="3">
    <source>
        <dbReference type="Proteomes" id="UP001603978"/>
    </source>
</evidence>
<dbReference type="Proteomes" id="UP001603978">
    <property type="component" value="Unassembled WGS sequence"/>
</dbReference>
<evidence type="ECO:0000313" key="2">
    <source>
        <dbReference type="EMBL" id="MFG1704054.1"/>
    </source>
</evidence>
<keyword evidence="3" id="KW-1185">Reference proteome</keyword>
<dbReference type="EMBL" id="JBICRM010000006">
    <property type="protein sequence ID" value="MFG1704054.1"/>
    <property type="molecule type" value="Genomic_DNA"/>
</dbReference>